<dbReference type="PANTHER" id="PTHR47972">
    <property type="entry name" value="KINESIN-LIKE PROTEIN KLP-3"/>
    <property type="match status" value="1"/>
</dbReference>
<sequence>MKSGDHDRVAEELRSIAKKSTLQREHNAQLLGRILRLQGNIQVCCRVRPMKESELADKMKVVVEPLSETEVGCFDTRTQVWKSFAFDKVWGPDMMQSEIYHDVEPLALSVVDGYNACIFAYGQTGSGKTFTMEGSSANNLYGISPRTIQKIFYLLNLRAIKHQNDAIEEIDVETNLPQKPAFEFSINVGMLEIYNDEVYDLLKDVDQQALHAVSKASQSLQIRHSEDGRVEVPGLTKESVNSLSDVLQLLERGNSNRSTASTSMNEHSSRSHMVLRVEVSITVGGNPATTGNLFLVDLAGSERVRKSNVEGKEMKEAQHINKSLSALGDVMEALDRKASHIPFRNSKLTYLLQDCLGGNSKTMMVVACCPTDNSFDETLCALQFATRVRRINLGSAQRNVTSKNLEETIKALTSDLKMKAKAKEKAEQQTIHLKRENERIQERLSKSQEQRTHNQDDSKAIAVLRKSSTEMSARWQKEKSMREEAATNLENSKKELRSIQNQITKLNREKENLVSKLDSTENLLYNSSQELRKAKDDAAASKVRARRAEITRNSVKVTTPRPKTRERATPPLPSSSKSETLEVKKEVMQTKKEVLSLLQQHEPSKVKDIGRLMERWKGNEAKLLEKIEARYEGGTVNDDDEMSVVSHAGRSRNELALLRHQARMKRKNLGGD</sequence>
<dbReference type="Pfam" id="PF00225">
    <property type="entry name" value="Kinesin"/>
    <property type="match status" value="1"/>
</dbReference>
<dbReference type="GO" id="GO:0008017">
    <property type="term" value="F:microtubule binding"/>
    <property type="evidence" value="ECO:0007669"/>
    <property type="project" value="InterPro"/>
</dbReference>
<dbReference type="PROSITE" id="PS50067">
    <property type="entry name" value="KINESIN_MOTOR_2"/>
    <property type="match status" value="1"/>
</dbReference>
<evidence type="ECO:0000259" key="4">
    <source>
        <dbReference type="PROSITE" id="PS50067"/>
    </source>
</evidence>
<evidence type="ECO:0000256" key="3">
    <source>
        <dbReference type="SAM" id="MobiDB-lite"/>
    </source>
</evidence>
<evidence type="ECO:0000313" key="5">
    <source>
        <dbReference type="EMBL" id="CAD8406224.1"/>
    </source>
</evidence>
<dbReference type="SMART" id="SM00129">
    <property type="entry name" value="KISc"/>
    <property type="match status" value="1"/>
</dbReference>
<dbReference type="InterPro" id="IPR027640">
    <property type="entry name" value="Kinesin-like_fam"/>
</dbReference>
<dbReference type="InterPro" id="IPR001752">
    <property type="entry name" value="Kinesin_motor_dom"/>
</dbReference>
<dbReference type="GO" id="GO:0015630">
    <property type="term" value="C:microtubule cytoskeleton"/>
    <property type="evidence" value="ECO:0007669"/>
    <property type="project" value="TreeGrafter"/>
</dbReference>
<dbReference type="GO" id="GO:0005524">
    <property type="term" value="F:ATP binding"/>
    <property type="evidence" value="ECO:0007669"/>
    <property type="project" value="UniProtKB-UniRule"/>
</dbReference>
<evidence type="ECO:0000256" key="1">
    <source>
        <dbReference type="PROSITE-ProRule" id="PRU00283"/>
    </source>
</evidence>
<organism evidence="5">
    <name type="scientific">Proboscia inermis</name>
    <dbReference type="NCBI Taxonomy" id="420281"/>
    <lineage>
        <taxon>Eukaryota</taxon>
        <taxon>Sar</taxon>
        <taxon>Stramenopiles</taxon>
        <taxon>Ochrophyta</taxon>
        <taxon>Bacillariophyta</taxon>
        <taxon>Coscinodiscophyceae</taxon>
        <taxon>Rhizosoleniophycidae</taxon>
        <taxon>Rhizosoleniales</taxon>
        <taxon>Rhizosoleniaceae</taxon>
        <taxon>Proboscia</taxon>
    </lineage>
</organism>
<proteinExistence type="inferred from homology"/>
<protein>
    <recommendedName>
        <fullName evidence="4">Kinesin motor domain-containing protein</fullName>
    </recommendedName>
</protein>
<dbReference type="InterPro" id="IPR036961">
    <property type="entry name" value="Kinesin_motor_dom_sf"/>
</dbReference>
<dbReference type="FunFam" id="3.40.850.10:FF:000113">
    <property type="entry name" value="Kinesin-like protein"/>
    <property type="match status" value="1"/>
</dbReference>
<dbReference type="AlphaFoldDB" id="A0A7S0BXE0"/>
<dbReference type="GO" id="GO:0003777">
    <property type="term" value="F:microtubule motor activity"/>
    <property type="evidence" value="ECO:0007669"/>
    <property type="project" value="InterPro"/>
</dbReference>
<keyword evidence="1" id="KW-0505">Motor protein</keyword>
<comment type="similarity">
    <text evidence="1">Belongs to the TRAFAC class myosin-kinesin ATPase superfamily. Kinesin family.</text>
</comment>
<feature type="coiled-coil region" evidence="2">
    <location>
        <begin position="482"/>
        <end position="523"/>
    </location>
</feature>
<dbReference type="PRINTS" id="PR00380">
    <property type="entry name" value="KINESINHEAVY"/>
</dbReference>
<dbReference type="Gene3D" id="3.40.850.10">
    <property type="entry name" value="Kinesin motor domain"/>
    <property type="match status" value="1"/>
</dbReference>
<feature type="domain" description="Kinesin motor" evidence="4">
    <location>
        <begin position="40"/>
        <end position="391"/>
    </location>
</feature>
<dbReference type="GO" id="GO:0007018">
    <property type="term" value="P:microtubule-based movement"/>
    <property type="evidence" value="ECO:0007669"/>
    <property type="project" value="InterPro"/>
</dbReference>
<accession>A0A7S0BXE0</accession>
<gene>
    <name evidence="5" type="ORF">PINE0816_LOCUS2340</name>
</gene>
<dbReference type="SUPFAM" id="SSF52540">
    <property type="entry name" value="P-loop containing nucleoside triphosphate hydrolases"/>
    <property type="match status" value="1"/>
</dbReference>
<keyword evidence="2" id="KW-0175">Coiled coil</keyword>
<feature type="binding site" evidence="1">
    <location>
        <begin position="122"/>
        <end position="129"/>
    </location>
    <ligand>
        <name>ATP</name>
        <dbReference type="ChEBI" id="CHEBI:30616"/>
    </ligand>
</feature>
<feature type="region of interest" description="Disordered" evidence="3">
    <location>
        <begin position="436"/>
        <end position="457"/>
    </location>
</feature>
<dbReference type="EMBL" id="HBEL01004893">
    <property type="protein sequence ID" value="CAD8406224.1"/>
    <property type="molecule type" value="Transcribed_RNA"/>
</dbReference>
<name>A0A7S0BXE0_9STRA</name>
<reference evidence="5" key="1">
    <citation type="submission" date="2021-01" db="EMBL/GenBank/DDBJ databases">
        <authorList>
            <person name="Corre E."/>
            <person name="Pelletier E."/>
            <person name="Niang G."/>
            <person name="Scheremetjew M."/>
            <person name="Finn R."/>
            <person name="Kale V."/>
            <person name="Holt S."/>
            <person name="Cochrane G."/>
            <person name="Meng A."/>
            <person name="Brown T."/>
            <person name="Cohen L."/>
        </authorList>
    </citation>
    <scope>NUCLEOTIDE SEQUENCE</scope>
    <source>
        <strain evidence="5">CCAP1064/1</strain>
    </source>
</reference>
<evidence type="ECO:0000256" key="2">
    <source>
        <dbReference type="SAM" id="Coils"/>
    </source>
</evidence>
<feature type="region of interest" description="Disordered" evidence="3">
    <location>
        <begin position="551"/>
        <end position="578"/>
    </location>
</feature>
<keyword evidence="1" id="KW-0067">ATP-binding</keyword>
<dbReference type="InterPro" id="IPR027417">
    <property type="entry name" value="P-loop_NTPase"/>
</dbReference>
<dbReference type="PANTHER" id="PTHR47972:SF28">
    <property type="entry name" value="KINESIN-LIKE PROTEIN KLP-3"/>
    <property type="match status" value="1"/>
</dbReference>
<keyword evidence="1" id="KW-0547">Nucleotide-binding</keyword>